<proteinExistence type="predicted"/>
<evidence type="ECO:0000313" key="1">
    <source>
        <dbReference type="EMBL" id="NHR05557.1"/>
    </source>
</evidence>
<protein>
    <submittedName>
        <fullName evidence="1">Alpha/beta hydrolase</fullName>
    </submittedName>
</protein>
<evidence type="ECO:0000313" key="2">
    <source>
        <dbReference type="Proteomes" id="UP001515641"/>
    </source>
</evidence>
<sequence>MMADVLSTATRRVSLQFDKKGNPYFESVKSPDSFKQCALCVKPPHTVIPVIFVPGIMGTNLRIRGKKQIKAWAPPNGKLGGIGAALNGTTQSPAERQALFSPGDTEVNPDGPCQVPDNLHWVSAEEAKRRGWGALHADSYHFILQRLEVILNDQYSSPGHPEERGNFLLPEIGLLAHLNGGKQTAPRSEKEPDYAKAAAEAVKAWNLTPQGLSQDEVLRLDDYYYPVWAHGYNWLQSNEESAQSLIEKIDQIIEHYKNTNYFDCDGKVILVTHSMGGLVGRRAAQMAPDKILGVVHGVQPVAGAPVVYRRFRAGTEVGGFLDIEGAAVAAIIGWNAGDITPTLACSPGPLELLPTKHYAPGWLKVVKKGGSDVIFSLPQADPYEEIYSKTTDECWWGMLDPGLIDPANKLSSSGNSPLKSHRDALDQASKFHNALDLYAHPQTYGYYGIDQKKFRTFGHIHWQASGSIPGDDVMPLIYQKDSQRTMTGKSTVPLYQDEGSPKIKFKLSNERDQGGDGTVPLDSGKVLTQLQPTPKAVFSMSGFDHQMSYKNQYAIQATVYGIAKIVQQAPPPKAY</sequence>
<dbReference type="SUPFAM" id="SSF53474">
    <property type="entry name" value="alpha/beta-Hydrolases"/>
    <property type="match status" value="1"/>
</dbReference>
<reference evidence="1 2" key="1">
    <citation type="submission" date="2020-03" db="EMBL/GenBank/DDBJ databases">
        <title>Draft genome sequence of environmentally isolated cultures.</title>
        <authorList>
            <person name="Wilson H.S."/>
            <person name="De Leon M.E."/>
        </authorList>
    </citation>
    <scope>NUCLEOTIDE SEQUENCE [LARGE SCALE GENOMIC DNA]</scope>
    <source>
        <strain evidence="1 2">HSC-31F16</strain>
    </source>
</reference>
<comment type="caution">
    <text evidence="1">The sequence shown here is derived from an EMBL/GenBank/DDBJ whole genome shotgun (WGS) entry which is preliminary data.</text>
</comment>
<gene>
    <name evidence="1" type="ORF">HA052_10105</name>
</gene>
<name>A0ABX0L168_9NEIS</name>
<dbReference type="GO" id="GO:0016787">
    <property type="term" value="F:hydrolase activity"/>
    <property type="evidence" value="ECO:0007669"/>
    <property type="project" value="UniProtKB-KW"/>
</dbReference>
<dbReference type="Proteomes" id="UP001515641">
    <property type="component" value="Unassembled WGS sequence"/>
</dbReference>
<accession>A0ABX0L168</accession>
<dbReference type="InterPro" id="IPR029058">
    <property type="entry name" value="AB_hydrolase_fold"/>
</dbReference>
<keyword evidence="1" id="KW-0378">Hydrolase</keyword>
<keyword evidence="2" id="KW-1185">Reference proteome</keyword>
<dbReference type="Gene3D" id="3.40.50.1820">
    <property type="entry name" value="alpha/beta hydrolase"/>
    <property type="match status" value="1"/>
</dbReference>
<dbReference type="EMBL" id="JAAOMA010000011">
    <property type="protein sequence ID" value="NHR05557.1"/>
    <property type="molecule type" value="Genomic_DNA"/>
</dbReference>
<organism evidence="1 2">
    <name type="scientific">Chromobacterium fluminis</name>
    <dbReference type="NCBI Taxonomy" id="3044269"/>
    <lineage>
        <taxon>Bacteria</taxon>
        <taxon>Pseudomonadati</taxon>
        <taxon>Pseudomonadota</taxon>
        <taxon>Betaproteobacteria</taxon>
        <taxon>Neisseriales</taxon>
        <taxon>Chromobacteriaceae</taxon>
        <taxon>Chromobacterium</taxon>
    </lineage>
</organism>